<dbReference type="InterPro" id="IPR023475">
    <property type="entry name" value="CbiT"/>
</dbReference>
<organism evidence="6 7">
    <name type="scientific">Candidatus Acidianus copahuensis</name>
    <dbReference type="NCBI Taxonomy" id="1160895"/>
    <lineage>
        <taxon>Archaea</taxon>
        <taxon>Thermoproteota</taxon>
        <taxon>Thermoprotei</taxon>
        <taxon>Sulfolobales</taxon>
        <taxon>Sulfolobaceae</taxon>
        <taxon>Acidianus</taxon>
    </lineage>
</organism>
<evidence type="ECO:0000256" key="3">
    <source>
        <dbReference type="ARBA" id="ARBA00022679"/>
    </source>
</evidence>
<accession>A0A031LSH3</accession>
<comment type="catalytic activity">
    <reaction evidence="5">
        <text>Co-precorrin-6B + S-adenosyl-L-methionine = Co-precorrin-7 + S-adenosyl-L-homocysteine + CO2</text>
        <dbReference type="Rhea" id="RHEA:36067"/>
        <dbReference type="ChEBI" id="CHEBI:16526"/>
        <dbReference type="ChEBI" id="CHEBI:57856"/>
        <dbReference type="ChEBI" id="CHEBI:59789"/>
        <dbReference type="ChEBI" id="CHEBI:70791"/>
        <dbReference type="ChEBI" id="CHEBI:72780"/>
        <dbReference type="EC" id="2.1.1.196"/>
    </reaction>
</comment>
<evidence type="ECO:0000256" key="5">
    <source>
        <dbReference type="HAMAP-Rule" id="MF_00786"/>
    </source>
</evidence>
<dbReference type="EMBL" id="JFZT01000020">
    <property type="protein sequence ID" value="EZQ10700.1"/>
    <property type="molecule type" value="Genomic_DNA"/>
</dbReference>
<proteinExistence type="inferred from homology"/>
<dbReference type="EC" id="2.1.1.196" evidence="5"/>
<dbReference type="GO" id="GO:0032259">
    <property type="term" value="P:methylation"/>
    <property type="evidence" value="ECO:0007669"/>
    <property type="project" value="UniProtKB-KW"/>
</dbReference>
<dbReference type="InterPro" id="IPR029063">
    <property type="entry name" value="SAM-dependent_MTases_sf"/>
</dbReference>
<keyword evidence="2 5" id="KW-0489">Methyltransferase</keyword>
<dbReference type="InterPro" id="IPR014008">
    <property type="entry name" value="Cbl_synth_MTase_CbiT"/>
</dbReference>
<dbReference type="UniPathway" id="UPA00148">
    <property type="reaction ID" value="UER00229"/>
</dbReference>
<dbReference type="SUPFAM" id="SSF53335">
    <property type="entry name" value="S-adenosyl-L-methionine-dependent methyltransferases"/>
    <property type="match status" value="1"/>
</dbReference>
<comment type="pathway">
    <text evidence="5">Cofactor biosynthesis; adenosylcobalamin biosynthesis; cob(II)yrinate a,c-diamide from sirohydrochlorin (anaerobic route): step 8/10.</text>
</comment>
<evidence type="ECO:0000256" key="2">
    <source>
        <dbReference type="ARBA" id="ARBA00022603"/>
    </source>
</evidence>
<dbReference type="CDD" id="cd02440">
    <property type="entry name" value="AdoMet_MTases"/>
    <property type="match status" value="1"/>
</dbReference>
<dbReference type="AlphaFoldDB" id="A0A031LSH3"/>
<dbReference type="Proteomes" id="UP000024332">
    <property type="component" value="Unassembled WGS sequence"/>
</dbReference>
<name>A0A031LSH3_9CREN</name>
<dbReference type="Pfam" id="PF01135">
    <property type="entry name" value="PCMT"/>
    <property type="match status" value="1"/>
</dbReference>
<feature type="binding site" evidence="5">
    <location>
        <position position="70"/>
    </location>
    <ligand>
        <name>S-adenosyl-L-methionine</name>
        <dbReference type="ChEBI" id="CHEBI:59789"/>
    </ligand>
</feature>
<dbReference type="Gene3D" id="3.40.50.150">
    <property type="entry name" value="Vaccinia Virus protein VP39"/>
    <property type="match status" value="1"/>
</dbReference>
<sequence>MWEFDVAGIPDEMFVREEKVPMTKEEIRAIVISKLRLKRGQSFLDIGCGTGSITVEAGMIVKGGKIIAIDKDEKAVRLTKENVERSGIKNVEVIHCAAPECLKEMGGFDRVFVGGGSEKLEEILSQVKGRRIVVDAIQIESAYKAISTMERLGFKDIDVTQVIVSKGLRTSTGTAMISRNPVIIVSGDSP</sequence>
<evidence type="ECO:0000313" key="7">
    <source>
        <dbReference type="Proteomes" id="UP000024332"/>
    </source>
</evidence>
<keyword evidence="3 5" id="KW-0808">Transferase</keyword>
<dbReference type="InterPro" id="IPR050714">
    <property type="entry name" value="Cobalamin_biosynth_MTase"/>
</dbReference>
<dbReference type="GO" id="GO:0019251">
    <property type="term" value="P:anaerobic cobalamin biosynthetic process"/>
    <property type="evidence" value="ECO:0007669"/>
    <property type="project" value="UniProtKB-UniRule"/>
</dbReference>
<feature type="binding site" evidence="5">
    <location>
        <position position="23"/>
    </location>
    <ligand>
        <name>S-adenosyl-L-methionine</name>
        <dbReference type="ChEBI" id="CHEBI:59789"/>
    </ligand>
</feature>
<keyword evidence="1 5" id="KW-0169">Cobalamin biosynthesis</keyword>
<evidence type="ECO:0000256" key="1">
    <source>
        <dbReference type="ARBA" id="ARBA00022573"/>
    </source>
</evidence>
<dbReference type="PANTHER" id="PTHR43182:SF1">
    <property type="entry name" value="COBALT-PRECORRIN-7 C(5)-METHYLTRANSFERASE"/>
    <property type="match status" value="1"/>
</dbReference>
<keyword evidence="4 5" id="KW-0949">S-adenosyl-L-methionine</keyword>
<dbReference type="GO" id="GO:0008276">
    <property type="term" value="F:protein methyltransferase activity"/>
    <property type="evidence" value="ECO:0007669"/>
    <property type="project" value="InterPro"/>
</dbReference>
<dbReference type="HAMAP" id="MF_00786">
    <property type="entry name" value="CbiT"/>
    <property type="match status" value="1"/>
</dbReference>
<dbReference type="PANTHER" id="PTHR43182">
    <property type="entry name" value="COBALT-PRECORRIN-6B C(15)-METHYLTRANSFERASE (DECARBOXYLATING)"/>
    <property type="match status" value="1"/>
</dbReference>
<evidence type="ECO:0000313" key="6">
    <source>
        <dbReference type="EMBL" id="EZQ10700.1"/>
    </source>
</evidence>
<keyword evidence="7" id="KW-1185">Reference proteome</keyword>
<comment type="function">
    <text evidence="5">Catalyzes the methylation of C-15 in cobalt-precorrin-6B followed by the decarboxylation of C-12 to form cobalt-precorrin-7.</text>
</comment>
<dbReference type="STRING" id="1160895.CM19_03610"/>
<comment type="caution">
    <text evidence="6">The sequence shown here is derived from an EMBL/GenBank/DDBJ whole genome shotgun (WGS) entry which is preliminary data.</text>
</comment>
<dbReference type="GO" id="GO:0043776">
    <property type="term" value="F:cobalt-precorrin-6B C5-methyltransferase activity"/>
    <property type="evidence" value="ECO:0007669"/>
    <property type="project" value="RHEA"/>
</dbReference>
<feature type="binding site" evidence="5">
    <location>
        <position position="98"/>
    </location>
    <ligand>
        <name>S-adenosyl-L-methionine</name>
        <dbReference type="ChEBI" id="CHEBI:59789"/>
    </ligand>
</feature>
<feature type="binding site" evidence="5">
    <location>
        <begin position="47"/>
        <end position="51"/>
    </location>
    <ligand>
        <name>S-adenosyl-L-methionine</name>
        <dbReference type="ChEBI" id="CHEBI:59789"/>
    </ligand>
</feature>
<reference evidence="6 7" key="1">
    <citation type="submission" date="2014-03" db="EMBL/GenBank/DDBJ databases">
        <title>Draft genome sequence of the novel thermoacidophilic archaea Acidianus copahuensis ALE1 strain, isolated from Copahue volcanic area in Neuquen Argentina.</title>
        <authorList>
            <person name="Urbieta M.S."/>
            <person name="Rascovan N."/>
            <person name="Castro C."/>
            <person name="Revale S."/>
            <person name="Giaveno M.A."/>
            <person name="Vazquez M.P."/>
            <person name="Donati E.R."/>
        </authorList>
    </citation>
    <scope>NUCLEOTIDE SEQUENCE [LARGE SCALE GENOMIC DNA]</scope>
    <source>
        <strain evidence="6 7">ALE1</strain>
    </source>
</reference>
<gene>
    <name evidence="5" type="primary">cbiT</name>
    <name evidence="6" type="ORF">CM19_03610</name>
</gene>
<dbReference type="NCBIfam" id="TIGR02469">
    <property type="entry name" value="CbiT"/>
    <property type="match status" value="1"/>
</dbReference>
<protein>
    <recommendedName>
        <fullName evidence="5">Probable cobalt-precorrin-6B C(15)-methyltransferase (decarboxylating)</fullName>
        <ecNumber evidence="5">2.1.1.196</ecNumber>
    </recommendedName>
</protein>
<evidence type="ECO:0000256" key="4">
    <source>
        <dbReference type="ARBA" id="ARBA00022691"/>
    </source>
</evidence>
<comment type="similarity">
    <text evidence="5">Belongs to the methyltransferase superfamily. Archaeal-type CbiT family.</text>
</comment>